<sequence>MEGEEEGAVNFGKSIIVPSFQELIKQHLSQIPPRYLRSEQEGTSIFSHLVPVIDIHKLAHGHGDSADSELEKLHSACRDWGFFQVFSLLIIQL</sequence>
<dbReference type="Proteomes" id="UP000828941">
    <property type="component" value="Chromosome 1"/>
</dbReference>
<protein>
    <submittedName>
        <fullName evidence="1">Uncharacterized protein</fullName>
    </submittedName>
</protein>
<proteinExistence type="predicted"/>
<organism evidence="1 2">
    <name type="scientific">Bauhinia variegata</name>
    <name type="common">Purple orchid tree</name>
    <name type="synonym">Phanera variegata</name>
    <dbReference type="NCBI Taxonomy" id="167791"/>
    <lineage>
        <taxon>Eukaryota</taxon>
        <taxon>Viridiplantae</taxon>
        <taxon>Streptophyta</taxon>
        <taxon>Embryophyta</taxon>
        <taxon>Tracheophyta</taxon>
        <taxon>Spermatophyta</taxon>
        <taxon>Magnoliopsida</taxon>
        <taxon>eudicotyledons</taxon>
        <taxon>Gunneridae</taxon>
        <taxon>Pentapetalae</taxon>
        <taxon>rosids</taxon>
        <taxon>fabids</taxon>
        <taxon>Fabales</taxon>
        <taxon>Fabaceae</taxon>
        <taxon>Cercidoideae</taxon>
        <taxon>Cercideae</taxon>
        <taxon>Bauhiniinae</taxon>
        <taxon>Bauhinia</taxon>
    </lineage>
</organism>
<dbReference type="EMBL" id="CM039426">
    <property type="protein sequence ID" value="KAI4357406.1"/>
    <property type="molecule type" value="Genomic_DNA"/>
</dbReference>
<reference evidence="1 2" key="1">
    <citation type="journal article" date="2022" name="DNA Res.">
        <title>Chromosomal-level genome assembly of the orchid tree Bauhinia variegata (Leguminosae; Cercidoideae) supports the allotetraploid origin hypothesis of Bauhinia.</title>
        <authorList>
            <person name="Zhong Y."/>
            <person name="Chen Y."/>
            <person name="Zheng D."/>
            <person name="Pang J."/>
            <person name="Liu Y."/>
            <person name="Luo S."/>
            <person name="Meng S."/>
            <person name="Qian L."/>
            <person name="Wei D."/>
            <person name="Dai S."/>
            <person name="Zhou R."/>
        </authorList>
    </citation>
    <scope>NUCLEOTIDE SEQUENCE [LARGE SCALE GENOMIC DNA]</scope>
    <source>
        <strain evidence="1">BV-YZ2020</strain>
    </source>
</reference>
<keyword evidence="2" id="KW-1185">Reference proteome</keyword>
<comment type="caution">
    <text evidence="1">The sequence shown here is derived from an EMBL/GenBank/DDBJ whole genome shotgun (WGS) entry which is preliminary data.</text>
</comment>
<name>A0ACB9QC35_BAUVA</name>
<accession>A0ACB9QC35</accession>
<evidence type="ECO:0000313" key="2">
    <source>
        <dbReference type="Proteomes" id="UP000828941"/>
    </source>
</evidence>
<evidence type="ECO:0000313" key="1">
    <source>
        <dbReference type="EMBL" id="KAI4357406.1"/>
    </source>
</evidence>
<gene>
    <name evidence="1" type="ORF">L6164_001355</name>
</gene>